<dbReference type="PROSITE" id="PS51257">
    <property type="entry name" value="PROKAR_LIPOPROTEIN"/>
    <property type="match status" value="1"/>
</dbReference>
<keyword evidence="1 2" id="KW-0732">Signal</keyword>
<dbReference type="Pfam" id="PF13505">
    <property type="entry name" value="OMP_b-brl"/>
    <property type="match status" value="1"/>
</dbReference>
<accession>A0A956NDB7</accession>
<dbReference type="AlphaFoldDB" id="A0A956NDB7"/>
<dbReference type="SUPFAM" id="SSF56925">
    <property type="entry name" value="OMPA-like"/>
    <property type="match status" value="1"/>
</dbReference>
<evidence type="ECO:0000313" key="4">
    <source>
        <dbReference type="EMBL" id="MCA9755340.1"/>
    </source>
</evidence>
<dbReference type="InterPro" id="IPR027385">
    <property type="entry name" value="Beta-barrel_OMP"/>
</dbReference>
<proteinExistence type="predicted"/>
<gene>
    <name evidence="4" type="ORF">KDA27_06015</name>
</gene>
<evidence type="ECO:0000313" key="5">
    <source>
        <dbReference type="Proteomes" id="UP000739538"/>
    </source>
</evidence>
<comment type="caution">
    <text evidence="4">The sequence shown here is derived from an EMBL/GenBank/DDBJ whole genome shotgun (WGS) entry which is preliminary data.</text>
</comment>
<dbReference type="Gene3D" id="2.40.160.20">
    <property type="match status" value="1"/>
</dbReference>
<reference evidence="4" key="2">
    <citation type="journal article" date="2021" name="Microbiome">
        <title>Successional dynamics and alternative stable states in a saline activated sludge microbial community over 9 years.</title>
        <authorList>
            <person name="Wang Y."/>
            <person name="Ye J."/>
            <person name="Ju F."/>
            <person name="Liu L."/>
            <person name="Boyd J.A."/>
            <person name="Deng Y."/>
            <person name="Parks D.H."/>
            <person name="Jiang X."/>
            <person name="Yin X."/>
            <person name="Woodcroft B.J."/>
            <person name="Tyson G.W."/>
            <person name="Hugenholtz P."/>
            <person name="Polz M.F."/>
            <person name="Zhang T."/>
        </authorList>
    </citation>
    <scope>NUCLEOTIDE SEQUENCE</scope>
    <source>
        <strain evidence="4">HKST-UBA02</strain>
    </source>
</reference>
<sequence>MRVLSFMIVCSAIAGFACNVQGGGTPEHSVVLSTENGTTTADARGALATLDISVSGTDTVRVDTSASSSRDALASPLIPSAPPSPGLEPLVPSLAGRTFSLEPGPRPFLHRLAFSPGVGQMGDEPLYTLRLAYNPNPWLGWEAYIAHNKGKSVHALFNMLNAQVRYPVPFRLQPYLTGGFGVVLVYPGPSVNADPVTENALAGGAGLELYLRDDVALRGEWRRTSVFARDRYTEENVVYAYDELTVGFSFYRRIGDEL</sequence>
<organism evidence="4 5">
    <name type="scientific">Eiseniibacteriota bacterium</name>
    <dbReference type="NCBI Taxonomy" id="2212470"/>
    <lineage>
        <taxon>Bacteria</taxon>
        <taxon>Candidatus Eiseniibacteriota</taxon>
    </lineage>
</organism>
<evidence type="ECO:0000259" key="3">
    <source>
        <dbReference type="Pfam" id="PF13505"/>
    </source>
</evidence>
<feature type="chain" id="PRO_5036877282" evidence="2">
    <location>
        <begin position="23"/>
        <end position="258"/>
    </location>
</feature>
<dbReference type="EMBL" id="JAGQHS010000020">
    <property type="protein sequence ID" value="MCA9755340.1"/>
    <property type="molecule type" value="Genomic_DNA"/>
</dbReference>
<evidence type="ECO:0000256" key="1">
    <source>
        <dbReference type="ARBA" id="ARBA00022729"/>
    </source>
</evidence>
<protein>
    <submittedName>
        <fullName evidence="4">Outer membrane beta-barrel protein</fullName>
    </submittedName>
</protein>
<dbReference type="Proteomes" id="UP000739538">
    <property type="component" value="Unassembled WGS sequence"/>
</dbReference>
<feature type="domain" description="Outer membrane protein beta-barrel" evidence="3">
    <location>
        <begin position="124"/>
        <end position="250"/>
    </location>
</feature>
<reference evidence="4" key="1">
    <citation type="submission" date="2020-04" db="EMBL/GenBank/DDBJ databases">
        <authorList>
            <person name="Zhang T."/>
        </authorList>
    </citation>
    <scope>NUCLEOTIDE SEQUENCE</scope>
    <source>
        <strain evidence="4">HKST-UBA02</strain>
    </source>
</reference>
<name>A0A956NDB7_UNCEI</name>
<feature type="signal peptide" evidence="2">
    <location>
        <begin position="1"/>
        <end position="22"/>
    </location>
</feature>
<dbReference type="InterPro" id="IPR011250">
    <property type="entry name" value="OMP/PagP_B-barrel"/>
</dbReference>
<evidence type="ECO:0000256" key="2">
    <source>
        <dbReference type="SAM" id="SignalP"/>
    </source>
</evidence>